<reference evidence="2 3" key="1">
    <citation type="submission" date="2024-01" db="EMBL/GenBank/DDBJ databases">
        <title>The complete chloroplast genome sequence of Lithospermum erythrorhizon: insights into the phylogenetic relationship among Boraginaceae species and the maternal lineages of purple gromwells.</title>
        <authorList>
            <person name="Okada T."/>
            <person name="Watanabe K."/>
        </authorList>
    </citation>
    <scope>NUCLEOTIDE SEQUENCE [LARGE SCALE GENOMIC DNA]</scope>
</reference>
<evidence type="ECO:0000313" key="2">
    <source>
        <dbReference type="EMBL" id="GAA0146697.1"/>
    </source>
</evidence>
<dbReference type="AlphaFoldDB" id="A0AAV3P9Q2"/>
<evidence type="ECO:0000259" key="1">
    <source>
        <dbReference type="Pfam" id="PF12697"/>
    </source>
</evidence>
<name>A0AAV3P9Q2_LITER</name>
<organism evidence="2 3">
    <name type="scientific">Lithospermum erythrorhizon</name>
    <name type="common">Purple gromwell</name>
    <name type="synonym">Lithospermum officinale var. erythrorhizon</name>
    <dbReference type="NCBI Taxonomy" id="34254"/>
    <lineage>
        <taxon>Eukaryota</taxon>
        <taxon>Viridiplantae</taxon>
        <taxon>Streptophyta</taxon>
        <taxon>Embryophyta</taxon>
        <taxon>Tracheophyta</taxon>
        <taxon>Spermatophyta</taxon>
        <taxon>Magnoliopsida</taxon>
        <taxon>eudicotyledons</taxon>
        <taxon>Gunneridae</taxon>
        <taxon>Pentapetalae</taxon>
        <taxon>asterids</taxon>
        <taxon>lamiids</taxon>
        <taxon>Boraginales</taxon>
        <taxon>Boraginaceae</taxon>
        <taxon>Boraginoideae</taxon>
        <taxon>Lithospermeae</taxon>
        <taxon>Lithospermum</taxon>
    </lineage>
</organism>
<keyword evidence="2" id="KW-0378">Hydrolase</keyword>
<accession>A0AAV3P9Q2</accession>
<dbReference type="EMBL" id="BAABME010000971">
    <property type="protein sequence ID" value="GAA0146697.1"/>
    <property type="molecule type" value="Genomic_DNA"/>
</dbReference>
<keyword evidence="3" id="KW-1185">Reference proteome</keyword>
<protein>
    <submittedName>
        <fullName evidence="2">Hydrolase</fullName>
    </submittedName>
</protein>
<gene>
    <name evidence="2" type="ORF">LIER_06590</name>
</gene>
<dbReference type="InterPro" id="IPR029058">
    <property type="entry name" value="AB_hydrolase_fold"/>
</dbReference>
<dbReference type="Gene3D" id="3.40.50.1820">
    <property type="entry name" value="alpha/beta hydrolase"/>
    <property type="match status" value="1"/>
</dbReference>
<dbReference type="PANTHER" id="PTHR45763">
    <property type="entry name" value="HYDROLASE, ALPHA/BETA FOLD FAMILY PROTEIN, EXPRESSED-RELATED"/>
    <property type="match status" value="1"/>
</dbReference>
<dbReference type="Proteomes" id="UP001454036">
    <property type="component" value="Unassembled WGS sequence"/>
</dbReference>
<evidence type="ECO:0000313" key="3">
    <source>
        <dbReference type="Proteomes" id="UP001454036"/>
    </source>
</evidence>
<dbReference type="PANTHER" id="PTHR45763:SF61">
    <property type="entry name" value="AB HYDROLASE-1 DOMAIN-CONTAINING PROTEIN"/>
    <property type="match status" value="1"/>
</dbReference>
<feature type="domain" description="AB hydrolase-1" evidence="1">
    <location>
        <begin position="134"/>
        <end position="390"/>
    </location>
</feature>
<dbReference type="FunFam" id="3.40.50.1820:FF:000270">
    <property type="entry name" value="Alpha/beta-Hydrolases superfamily protein"/>
    <property type="match status" value="1"/>
</dbReference>
<dbReference type="InterPro" id="IPR000073">
    <property type="entry name" value="AB_hydrolase_1"/>
</dbReference>
<dbReference type="Pfam" id="PF12697">
    <property type="entry name" value="Abhydrolase_6"/>
    <property type="match status" value="1"/>
</dbReference>
<proteinExistence type="predicted"/>
<sequence length="405" mass="45887">MTNLLSSPTTFFILPPHHHHLNNFQFQFSLLRHRPDRRCHVAPSNGQHCTNTLQLSCGLLHSCVQTAMFEEVIGVSLLCCVAWLVCRSFRPPPPKICGEPGGPPITGLRIKLRDGRYLSYKEHGVAKETAKYKMVFVHGTSTNKHDAWIATSGLAQELGAYIVSFDRPGYGESTPNPNRTIKSTALDIEDLADQLVLGPKFYVVGYSMGGQSVWGCLKYIPHRLAGATLVAPVINYWWPGFPKKLKAKELSEQLRQDQFALRVAHYAPWLLYWWNTQNWFSGSSVIRGKARMTPQDIEFIIKSHANGNPKEYSTKQGMYESYMRDMMIGFGKWEFDPMDLKDPFAGQEGAVHLWHGSSDGLVPVALQRYIAERLPWIHYHEIPKGGHLFCYADDVKDDILRTLLA</sequence>
<comment type="caution">
    <text evidence="2">The sequence shown here is derived from an EMBL/GenBank/DDBJ whole genome shotgun (WGS) entry which is preliminary data.</text>
</comment>
<dbReference type="GO" id="GO:0016787">
    <property type="term" value="F:hydrolase activity"/>
    <property type="evidence" value="ECO:0007669"/>
    <property type="project" value="UniProtKB-KW"/>
</dbReference>
<dbReference type="SUPFAM" id="SSF53474">
    <property type="entry name" value="alpha/beta-Hydrolases"/>
    <property type="match status" value="1"/>
</dbReference>